<protein>
    <submittedName>
        <fullName evidence="1">Winged helix DNA-binding protein</fullName>
    </submittedName>
</protein>
<evidence type="ECO:0000313" key="2">
    <source>
        <dbReference type="Proteomes" id="UP000776651"/>
    </source>
</evidence>
<dbReference type="Proteomes" id="UP000776651">
    <property type="component" value="Unassembled WGS sequence"/>
</dbReference>
<sequence length="129" mass="14499">MARKELARRQLRLNALDRDYFGEPAWNMLLHLYVASREERVNILTKEITAAADVPYTTALRWLDLLENVGEISRSSSDEDGRVTFIALTGVGLSRVERSLAAMVQAEQTIEARYVRATAEQPTAEAFAT</sequence>
<organism evidence="1 2">
    <name type="scientific">Qipengyuania pacifica</name>
    <dbReference type="NCBI Taxonomy" id="2860199"/>
    <lineage>
        <taxon>Bacteria</taxon>
        <taxon>Pseudomonadati</taxon>
        <taxon>Pseudomonadota</taxon>
        <taxon>Alphaproteobacteria</taxon>
        <taxon>Sphingomonadales</taxon>
        <taxon>Erythrobacteraceae</taxon>
        <taxon>Qipengyuania</taxon>
    </lineage>
</organism>
<proteinExistence type="predicted"/>
<name>A0ABS7JHM8_9SPHN</name>
<dbReference type="RefSeq" id="WP_221598673.1">
    <property type="nucleotide sequence ID" value="NZ_JAIGNQ010000004.1"/>
</dbReference>
<keyword evidence="2" id="KW-1185">Reference proteome</keyword>
<evidence type="ECO:0000313" key="1">
    <source>
        <dbReference type="EMBL" id="MBX7489541.1"/>
    </source>
</evidence>
<comment type="caution">
    <text evidence="1">The sequence shown here is derived from an EMBL/GenBank/DDBJ whole genome shotgun (WGS) entry which is preliminary data.</text>
</comment>
<dbReference type="SUPFAM" id="SSF46785">
    <property type="entry name" value="Winged helix' DNA-binding domain"/>
    <property type="match status" value="1"/>
</dbReference>
<dbReference type="InterPro" id="IPR036390">
    <property type="entry name" value="WH_DNA-bd_sf"/>
</dbReference>
<dbReference type="InterPro" id="IPR036388">
    <property type="entry name" value="WH-like_DNA-bd_sf"/>
</dbReference>
<dbReference type="EMBL" id="JAIGNQ010000004">
    <property type="protein sequence ID" value="MBX7489541.1"/>
    <property type="molecule type" value="Genomic_DNA"/>
</dbReference>
<reference evidence="1 2" key="1">
    <citation type="submission" date="2021-08" db="EMBL/GenBank/DDBJ databases">
        <title>Comparative Genomics Analysis of the Genus Qipengyuania Reveals Extensive Genetic Diversity and Metabolic Versatility, Including the Description of Fifteen Novel Species.</title>
        <authorList>
            <person name="Liu Y."/>
        </authorList>
    </citation>
    <scope>NUCLEOTIDE SEQUENCE [LARGE SCALE GENOMIC DNA]</scope>
    <source>
        <strain evidence="1 2">GH25</strain>
    </source>
</reference>
<gene>
    <name evidence="1" type="ORF">K3177_13545</name>
</gene>
<keyword evidence="1" id="KW-0238">DNA-binding</keyword>
<dbReference type="GO" id="GO:0003677">
    <property type="term" value="F:DNA binding"/>
    <property type="evidence" value="ECO:0007669"/>
    <property type="project" value="UniProtKB-KW"/>
</dbReference>
<dbReference type="Gene3D" id="1.10.10.10">
    <property type="entry name" value="Winged helix-like DNA-binding domain superfamily/Winged helix DNA-binding domain"/>
    <property type="match status" value="1"/>
</dbReference>
<accession>A0ABS7JHM8</accession>